<sequence>MLRDSCMIEPIVKPPKSSIMQGRMEKEQQTAEKVGENVVRLSHSAMPIAPARPSRSISGMGLANPNQ</sequence>
<organism evidence="1 2">
    <name type="scientific">Hibiscus sabdariffa</name>
    <name type="common">roselle</name>
    <dbReference type="NCBI Taxonomy" id="183260"/>
    <lineage>
        <taxon>Eukaryota</taxon>
        <taxon>Viridiplantae</taxon>
        <taxon>Streptophyta</taxon>
        <taxon>Embryophyta</taxon>
        <taxon>Tracheophyta</taxon>
        <taxon>Spermatophyta</taxon>
        <taxon>Magnoliopsida</taxon>
        <taxon>eudicotyledons</taxon>
        <taxon>Gunneridae</taxon>
        <taxon>Pentapetalae</taxon>
        <taxon>rosids</taxon>
        <taxon>malvids</taxon>
        <taxon>Malvales</taxon>
        <taxon>Malvaceae</taxon>
        <taxon>Malvoideae</taxon>
        <taxon>Hibiscus</taxon>
    </lineage>
</organism>
<name>A0ABR2S9W0_9ROSI</name>
<accession>A0ABR2S9W0</accession>
<protein>
    <submittedName>
        <fullName evidence="1">Uncharacterized protein</fullName>
    </submittedName>
</protein>
<reference evidence="1 2" key="1">
    <citation type="journal article" date="2024" name="G3 (Bethesda)">
        <title>Genome assembly of Hibiscus sabdariffa L. provides insights into metabolisms of medicinal natural products.</title>
        <authorList>
            <person name="Kim T."/>
        </authorList>
    </citation>
    <scope>NUCLEOTIDE SEQUENCE [LARGE SCALE GENOMIC DNA]</scope>
    <source>
        <strain evidence="1">TK-2024</strain>
        <tissue evidence="1">Old leaves</tissue>
    </source>
</reference>
<evidence type="ECO:0000313" key="1">
    <source>
        <dbReference type="EMBL" id="KAK9021771.1"/>
    </source>
</evidence>
<evidence type="ECO:0000313" key="2">
    <source>
        <dbReference type="Proteomes" id="UP001396334"/>
    </source>
</evidence>
<dbReference type="EMBL" id="JBBPBN010000016">
    <property type="protein sequence ID" value="KAK9021771.1"/>
    <property type="molecule type" value="Genomic_DNA"/>
</dbReference>
<comment type="caution">
    <text evidence="1">The sequence shown here is derived from an EMBL/GenBank/DDBJ whole genome shotgun (WGS) entry which is preliminary data.</text>
</comment>
<dbReference type="Proteomes" id="UP001396334">
    <property type="component" value="Unassembled WGS sequence"/>
</dbReference>
<keyword evidence="2" id="KW-1185">Reference proteome</keyword>
<gene>
    <name evidence="1" type="ORF">V6N11_011741</name>
</gene>
<proteinExistence type="predicted"/>